<dbReference type="AlphaFoldDB" id="A0A1Y1WNE6"/>
<evidence type="ECO:0000256" key="1">
    <source>
        <dbReference type="SAM" id="Phobius"/>
    </source>
</evidence>
<dbReference type="OrthoDB" id="10293724at2759"/>
<gene>
    <name evidence="2" type="ORF">BCR32DRAFT_297129</name>
</gene>
<feature type="transmembrane region" description="Helical" evidence="1">
    <location>
        <begin position="7"/>
        <end position="28"/>
    </location>
</feature>
<organism evidence="2 3">
    <name type="scientific">Anaeromyces robustus</name>
    <dbReference type="NCBI Taxonomy" id="1754192"/>
    <lineage>
        <taxon>Eukaryota</taxon>
        <taxon>Fungi</taxon>
        <taxon>Fungi incertae sedis</taxon>
        <taxon>Chytridiomycota</taxon>
        <taxon>Chytridiomycota incertae sedis</taxon>
        <taxon>Neocallimastigomycetes</taxon>
        <taxon>Neocallimastigales</taxon>
        <taxon>Neocallimastigaceae</taxon>
        <taxon>Anaeromyces</taxon>
    </lineage>
</organism>
<protein>
    <submittedName>
        <fullName evidence="2">Uncharacterized protein</fullName>
    </submittedName>
</protein>
<accession>A0A1Y1WNE6</accession>
<evidence type="ECO:0000313" key="2">
    <source>
        <dbReference type="EMBL" id="ORX75080.1"/>
    </source>
</evidence>
<reference evidence="2 3" key="2">
    <citation type="submission" date="2016-08" db="EMBL/GenBank/DDBJ databases">
        <title>Pervasive Adenine N6-methylation of Active Genes in Fungi.</title>
        <authorList>
            <consortium name="DOE Joint Genome Institute"/>
            <person name="Mondo S.J."/>
            <person name="Dannebaum R.O."/>
            <person name="Kuo R.C."/>
            <person name="Labutti K."/>
            <person name="Haridas S."/>
            <person name="Kuo A."/>
            <person name="Salamov A."/>
            <person name="Ahrendt S.R."/>
            <person name="Lipzen A."/>
            <person name="Sullivan W."/>
            <person name="Andreopoulos W.B."/>
            <person name="Clum A."/>
            <person name="Lindquist E."/>
            <person name="Daum C."/>
            <person name="Ramamoorthy G.K."/>
            <person name="Gryganskyi A."/>
            <person name="Culley D."/>
            <person name="Magnuson J.K."/>
            <person name="James T.Y."/>
            <person name="O'Malley M.A."/>
            <person name="Stajich J.E."/>
            <person name="Spatafora J.W."/>
            <person name="Visel A."/>
            <person name="Grigoriev I.V."/>
        </authorList>
    </citation>
    <scope>NUCLEOTIDE SEQUENCE [LARGE SCALE GENOMIC DNA]</scope>
    <source>
        <strain evidence="2 3">S4</strain>
    </source>
</reference>
<keyword evidence="1" id="KW-0472">Membrane</keyword>
<reference evidence="2 3" key="1">
    <citation type="submission" date="2016-08" db="EMBL/GenBank/DDBJ databases">
        <title>A Parts List for Fungal Cellulosomes Revealed by Comparative Genomics.</title>
        <authorList>
            <consortium name="DOE Joint Genome Institute"/>
            <person name="Haitjema C.H."/>
            <person name="Gilmore S.P."/>
            <person name="Henske J.K."/>
            <person name="Solomon K.V."/>
            <person name="De Groot R."/>
            <person name="Kuo A."/>
            <person name="Mondo S.J."/>
            <person name="Salamov A.A."/>
            <person name="Labutti K."/>
            <person name="Zhao Z."/>
            <person name="Chiniquy J."/>
            <person name="Barry K."/>
            <person name="Brewer H.M."/>
            <person name="Purvine S.O."/>
            <person name="Wright A.T."/>
            <person name="Boxma B."/>
            <person name="Van Alen T."/>
            <person name="Hackstein J.H."/>
            <person name="Baker S.E."/>
            <person name="Grigoriev I.V."/>
            <person name="O'Malley M.A."/>
        </authorList>
    </citation>
    <scope>NUCLEOTIDE SEQUENCE [LARGE SCALE GENOMIC DNA]</scope>
    <source>
        <strain evidence="2 3">S4</strain>
    </source>
</reference>
<feature type="transmembrane region" description="Helical" evidence="1">
    <location>
        <begin position="48"/>
        <end position="67"/>
    </location>
</feature>
<proteinExistence type="predicted"/>
<comment type="caution">
    <text evidence="2">The sequence shown here is derived from an EMBL/GenBank/DDBJ whole genome shotgun (WGS) entry which is preliminary data.</text>
</comment>
<keyword evidence="1" id="KW-0812">Transmembrane</keyword>
<keyword evidence="1" id="KW-1133">Transmembrane helix</keyword>
<feature type="transmembrane region" description="Helical" evidence="1">
    <location>
        <begin position="102"/>
        <end position="124"/>
    </location>
</feature>
<evidence type="ECO:0000313" key="3">
    <source>
        <dbReference type="Proteomes" id="UP000193944"/>
    </source>
</evidence>
<sequence length="151" mass="17163">MMPINIDALVCILISVTGFLMYTITYILNCLEKPEYGHNHNVDRWQTWLVVDIALVCILMSVFTFFNKIENIKLMLSSFISITLAWIIRDGDYLIFANDCKYYVVMGCGLFVVATGLFLSLIVIQFEGPITQITGRNQKINNVNINNGLLV</sequence>
<name>A0A1Y1WNE6_9FUNG</name>
<dbReference type="EMBL" id="MCFG01000380">
    <property type="protein sequence ID" value="ORX75080.1"/>
    <property type="molecule type" value="Genomic_DNA"/>
</dbReference>
<dbReference type="Proteomes" id="UP000193944">
    <property type="component" value="Unassembled WGS sequence"/>
</dbReference>
<keyword evidence="3" id="KW-1185">Reference proteome</keyword>